<organism evidence="1 2">
    <name type="scientific">Pontibacter virosus</name>
    <dbReference type="NCBI Taxonomy" id="1765052"/>
    <lineage>
        <taxon>Bacteria</taxon>
        <taxon>Pseudomonadati</taxon>
        <taxon>Bacteroidota</taxon>
        <taxon>Cytophagia</taxon>
        <taxon>Cytophagales</taxon>
        <taxon>Hymenobacteraceae</taxon>
        <taxon>Pontibacter</taxon>
    </lineage>
</organism>
<dbReference type="AlphaFoldDB" id="A0A2U1AVD9"/>
<protein>
    <submittedName>
        <fullName evidence="1">Uncharacterized protein</fullName>
    </submittedName>
</protein>
<dbReference type="Gene3D" id="2.60.120.260">
    <property type="entry name" value="Galactose-binding domain-like"/>
    <property type="match status" value="1"/>
</dbReference>
<dbReference type="Proteomes" id="UP000245466">
    <property type="component" value="Unassembled WGS sequence"/>
</dbReference>
<sequence length="162" mass="18217">MRAKAAYLYNDISTIGYESLILTWIDYRSFLNNGNSGTMNGNPVKLYYSVNKGANYIEVTGLNEAITFNKWVQKSVKLPIACNNVQDIRLVWVISNDNKHGDYYAIDDITLTGTPEEGISTLDWNKVAKNEDPFAAGKSYTVDGKVVFLISQFQQALSYRHA</sequence>
<keyword evidence="2" id="KW-1185">Reference proteome</keyword>
<comment type="caution">
    <text evidence="1">The sequence shown here is derived from an EMBL/GenBank/DDBJ whole genome shotgun (WGS) entry which is preliminary data.</text>
</comment>
<reference evidence="1 2" key="1">
    <citation type="submission" date="2018-04" db="EMBL/GenBank/DDBJ databases">
        <title>Genomic Encyclopedia of Type Strains, Phase IV (KMG-IV): sequencing the most valuable type-strain genomes for metagenomic binning, comparative biology and taxonomic classification.</title>
        <authorList>
            <person name="Goeker M."/>
        </authorList>
    </citation>
    <scope>NUCLEOTIDE SEQUENCE [LARGE SCALE GENOMIC DNA]</scope>
    <source>
        <strain evidence="1 2">DSM 100231</strain>
    </source>
</reference>
<gene>
    <name evidence="1" type="ORF">C8E01_10727</name>
</gene>
<evidence type="ECO:0000313" key="1">
    <source>
        <dbReference type="EMBL" id="PVY40396.1"/>
    </source>
</evidence>
<proteinExistence type="predicted"/>
<dbReference type="EMBL" id="QEKI01000007">
    <property type="protein sequence ID" value="PVY40396.1"/>
    <property type="molecule type" value="Genomic_DNA"/>
</dbReference>
<accession>A0A2U1AVD9</accession>
<name>A0A2U1AVD9_9BACT</name>
<evidence type="ECO:0000313" key="2">
    <source>
        <dbReference type="Proteomes" id="UP000245466"/>
    </source>
</evidence>